<proteinExistence type="predicted"/>
<keyword evidence="2" id="KW-1133">Transmembrane helix</keyword>
<feature type="region of interest" description="Disordered" evidence="1">
    <location>
        <begin position="189"/>
        <end position="222"/>
    </location>
</feature>
<reference evidence="3" key="1">
    <citation type="submission" date="2023-09" db="EMBL/GenBank/DDBJ databases">
        <title>30 novel species of actinomycetes from the DSMZ collection.</title>
        <authorList>
            <person name="Nouioui I."/>
        </authorList>
    </citation>
    <scope>NUCLEOTIDE SEQUENCE</scope>
    <source>
        <strain evidence="3">DSM 115977</strain>
    </source>
</reference>
<feature type="compositionally biased region" description="Polar residues" evidence="1">
    <location>
        <begin position="189"/>
        <end position="206"/>
    </location>
</feature>
<comment type="caution">
    <text evidence="3">The sequence shown here is derived from an EMBL/GenBank/DDBJ whole genome shotgun (WGS) entry which is preliminary data.</text>
</comment>
<evidence type="ECO:0000256" key="1">
    <source>
        <dbReference type="SAM" id="MobiDB-lite"/>
    </source>
</evidence>
<keyword evidence="4" id="KW-1185">Reference proteome</keyword>
<sequence length="347" mass="37679">MNTQQQIRDVLGPADPARNALVAPSPLSAHDVILRAEEAGPEVPARRPASRRAVLIGAAATVTLVGSAGLVQVLRDRPVPALPAAPQPVDGVVLQPVSYEINAAEPAGPHLRALAARLVDAPYDQAGGRFIYHHTKSWGGVSAFSPERHMKSYVEERRNWAARDGRRWGKHDVLGVEYPDAASREYWSTRNPTRTATPHPSATSAPSGELREHPPQKLGKLPGDRAALTRMLRNEQSAGHVAMAVQGVFVTHVVPRQARATILAILADKPGFVWRGQVVDRAGRSGLAVTADLTPPAGEYPQRAQMLLVFDPSTGELLAYEYLELAPRRRVLHYLLFLRTGRTDTLG</sequence>
<keyword evidence="2" id="KW-0812">Transmembrane</keyword>
<feature type="transmembrane region" description="Helical" evidence="2">
    <location>
        <begin position="53"/>
        <end position="74"/>
    </location>
</feature>
<protein>
    <submittedName>
        <fullName evidence="3">CU044_5270 family protein</fullName>
    </submittedName>
</protein>
<accession>A0ABU2X198</accession>
<organism evidence="3 4">
    <name type="scientific">Micromonospora reichwaldensis</name>
    <dbReference type="NCBI Taxonomy" id="3075516"/>
    <lineage>
        <taxon>Bacteria</taxon>
        <taxon>Bacillati</taxon>
        <taxon>Actinomycetota</taxon>
        <taxon>Actinomycetes</taxon>
        <taxon>Micromonosporales</taxon>
        <taxon>Micromonosporaceae</taxon>
        <taxon>Micromonospora</taxon>
    </lineage>
</organism>
<keyword evidence="2" id="KW-0472">Membrane</keyword>
<dbReference type="Proteomes" id="UP001180973">
    <property type="component" value="Unassembled WGS sequence"/>
</dbReference>
<gene>
    <name evidence="3" type="ORF">RM555_23400</name>
</gene>
<evidence type="ECO:0000256" key="2">
    <source>
        <dbReference type="SAM" id="Phobius"/>
    </source>
</evidence>
<dbReference type="InterPro" id="IPR047789">
    <property type="entry name" value="CU044_5270-like"/>
</dbReference>
<dbReference type="EMBL" id="JAVRFL010000031">
    <property type="protein sequence ID" value="MDT0531944.1"/>
    <property type="molecule type" value="Genomic_DNA"/>
</dbReference>
<evidence type="ECO:0000313" key="3">
    <source>
        <dbReference type="EMBL" id="MDT0531944.1"/>
    </source>
</evidence>
<dbReference type="NCBIfam" id="NF038083">
    <property type="entry name" value="CU044_5270_fam"/>
    <property type="match status" value="1"/>
</dbReference>
<name>A0ABU2X198_9ACTN</name>
<evidence type="ECO:0000313" key="4">
    <source>
        <dbReference type="Proteomes" id="UP001180973"/>
    </source>
</evidence>
<dbReference type="RefSeq" id="WP_311413750.1">
    <property type="nucleotide sequence ID" value="NZ_JAVRFL010000031.1"/>
</dbReference>